<dbReference type="Gene3D" id="3.40.50.1000">
    <property type="entry name" value="HAD superfamily/HAD-like"/>
    <property type="match status" value="1"/>
</dbReference>
<keyword evidence="4 10" id="KW-0812">Transmembrane</keyword>
<proteinExistence type="inferred from homology"/>
<protein>
    <submittedName>
        <fullName evidence="12">Carbonate dehydratase</fullName>
    </submittedName>
</protein>
<dbReference type="GO" id="GO:1990573">
    <property type="term" value="P:potassium ion import across plasma membrane"/>
    <property type="evidence" value="ECO:0007669"/>
    <property type="project" value="TreeGrafter"/>
</dbReference>
<feature type="transmembrane region" description="Helical" evidence="10">
    <location>
        <begin position="244"/>
        <end position="265"/>
    </location>
</feature>
<keyword evidence="13" id="KW-1185">Reference proteome</keyword>
<dbReference type="InterPro" id="IPR001757">
    <property type="entry name" value="P_typ_ATPase"/>
</dbReference>
<evidence type="ECO:0000256" key="8">
    <source>
        <dbReference type="ARBA" id="ARBA00022989"/>
    </source>
</evidence>
<dbReference type="Gene3D" id="2.70.150.10">
    <property type="entry name" value="Calcium-transporting ATPase, cytoplasmic transduction domain A"/>
    <property type="match status" value="1"/>
</dbReference>
<dbReference type="Gene3D" id="1.20.1110.10">
    <property type="entry name" value="Calcium-transporting ATPase, transmembrane domain"/>
    <property type="match status" value="1"/>
</dbReference>
<dbReference type="SUPFAM" id="SSF56784">
    <property type="entry name" value="HAD-like"/>
    <property type="match status" value="1"/>
</dbReference>
<dbReference type="InterPro" id="IPR059000">
    <property type="entry name" value="ATPase_P-type_domA"/>
</dbReference>
<dbReference type="Proteomes" id="UP000288127">
    <property type="component" value="Unassembled WGS sequence"/>
</dbReference>
<keyword evidence="3" id="KW-1003">Cell membrane</keyword>
<evidence type="ECO:0000256" key="3">
    <source>
        <dbReference type="ARBA" id="ARBA00022475"/>
    </source>
</evidence>
<comment type="caution">
    <text evidence="12">The sequence shown here is derived from an EMBL/GenBank/DDBJ whole genome shotgun (WGS) entry which is preliminary data.</text>
</comment>
<evidence type="ECO:0000313" key="12">
    <source>
        <dbReference type="EMBL" id="RUO59868.1"/>
    </source>
</evidence>
<dbReference type="SFLD" id="SFLDS00003">
    <property type="entry name" value="Haloacid_Dehalogenase"/>
    <property type="match status" value="1"/>
</dbReference>
<evidence type="ECO:0000256" key="4">
    <source>
        <dbReference type="ARBA" id="ARBA00022692"/>
    </source>
</evidence>
<evidence type="ECO:0000256" key="10">
    <source>
        <dbReference type="SAM" id="Phobius"/>
    </source>
</evidence>
<dbReference type="PANTHER" id="PTHR43294:SF21">
    <property type="entry name" value="CATION TRANSPORTING ATPASE"/>
    <property type="match status" value="1"/>
</dbReference>
<comment type="similarity">
    <text evidence="2">Belongs to the cation transport ATPase (P-type) (TC 3.A.3) family. Type IIA subfamily.</text>
</comment>
<evidence type="ECO:0000256" key="9">
    <source>
        <dbReference type="ARBA" id="ARBA00023136"/>
    </source>
</evidence>
<dbReference type="Pfam" id="PF00690">
    <property type="entry name" value="Cation_ATPase_N"/>
    <property type="match status" value="1"/>
</dbReference>
<organism evidence="12 13">
    <name type="scientific">Pseudidiomarina marina</name>
    <dbReference type="NCBI Taxonomy" id="502366"/>
    <lineage>
        <taxon>Bacteria</taxon>
        <taxon>Pseudomonadati</taxon>
        <taxon>Pseudomonadota</taxon>
        <taxon>Gammaproteobacteria</taxon>
        <taxon>Alteromonadales</taxon>
        <taxon>Idiomarinaceae</taxon>
        <taxon>Pseudidiomarina</taxon>
    </lineage>
</organism>
<dbReference type="GO" id="GO:1902600">
    <property type="term" value="P:proton transmembrane transport"/>
    <property type="evidence" value="ECO:0007669"/>
    <property type="project" value="TreeGrafter"/>
</dbReference>
<dbReference type="SFLD" id="SFLDF00027">
    <property type="entry name" value="p-type_atpase"/>
    <property type="match status" value="1"/>
</dbReference>
<feature type="transmembrane region" description="Helical" evidence="10">
    <location>
        <begin position="764"/>
        <end position="783"/>
    </location>
</feature>
<dbReference type="PRINTS" id="PR00119">
    <property type="entry name" value="CATATPASE"/>
</dbReference>
<keyword evidence="7" id="KW-1278">Translocase</keyword>
<feature type="transmembrane region" description="Helical" evidence="10">
    <location>
        <begin position="699"/>
        <end position="718"/>
    </location>
</feature>
<feature type="domain" description="Cation-transporting P-type ATPase N-terminal" evidence="11">
    <location>
        <begin position="4"/>
        <end position="77"/>
    </location>
</feature>
<dbReference type="InterPro" id="IPR023299">
    <property type="entry name" value="ATPase_P-typ_cyto_dom_N"/>
</dbReference>
<dbReference type="RefSeq" id="WP_126759620.1">
    <property type="nucleotide sequence ID" value="NZ_PIPZ01000002.1"/>
</dbReference>
<dbReference type="SMART" id="SM00831">
    <property type="entry name" value="Cation_ATPase_N"/>
    <property type="match status" value="1"/>
</dbReference>
<gene>
    <name evidence="12" type="ORF">CWI76_06995</name>
</gene>
<dbReference type="Pfam" id="PF13246">
    <property type="entry name" value="Cation_ATPase"/>
    <property type="match status" value="1"/>
</dbReference>
<dbReference type="PANTHER" id="PTHR43294">
    <property type="entry name" value="SODIUM/POTASSIUM-TRANSPORTING ATPASE SUBUNIT ALPHA"/>
    <property type="match status" value="1"/>
</dbReference>
<dbReference type="Pfam" id="PF00689">
    <property type="entry name" value="Cation_ATPase_C"/>
    <property type="match status" value="1"/>
</dbReference>
<evidence type="ECO:0000313" key="13">
    <source>
        <dbReference type="Proteomes" id="UP000288127"/>
    </source>
</evidence>
<dbReference type="GO" id="GO:0030007">
    <property type="term" value="P:intracellular potassium ion homeostasis"/>
    <property type="evidence" value="ECO:0007669"/>
    <property type="project" value="TreeGrafter"/>
</dbReference>
<feature type="transmembrane region" description="Helical" evidence="10">
    <location>
        <begin position="271"/>
        <end position="297"/>
    </location>
</feature>
<dbReference type="SUPFAM" id="SSF81660">
    <property type="entry name" value="Metal cation-transporting ATPase, ATP-binding domain N"/>
    <property type="match status" value="1"/>
</dbReference>
<feature type="transmembrane region" description="Helical" evidence="10">
    <location>
        <begin position="724"/>
        <end position="743"/>
    </location>
</feature>
<evidence type="ECO:0000259" key="11">
    <source>
        <dbReference type="SMART" id="SM00831"/>
    </source>
</evidence>
<dbReference type="InterPro" id="IPR008250">
    <property type="entry name" value="ATPase_P-typ_transduc_dom_A_sf"/>
</dbReference>
<dbReference type="InterPro" id="IPR023214">
    <property type="entry name" value="HAD_sf"/>
</dbReference>
<dbReference type="PROSITE" id="PS00154">
    <property type="entry name" value="ATPASE_E1_E2"/>
    <property type="match status" value="1"/>
</dbReference>
<reference evidence="13" key="1">
    <citation type="journal article" date="2018" name="Front. Microbiol.">
        <title>Genome-Based Analysis Reveals the Taxonomy and Diversity of the Family Idiomarinaceae.</title>
        <authorList>
            <person name="Liu Y."/>
            <person name="Lai Q."/>
            <person name="Shao Z."/>
        </authorList>
    </citation>
    <scope>NUCLEOTIDE SEQUENCE [LARGE SCALE GENOMIC DNA]</scope>
    <source>
        <strain evidence="13">PIM1</strain>
    </source>
</reference>
<feature type="transmembrane region" description="Helical" evidence="10">
    <location>
        <begin position="857"/>
        <end position="882"/>
    </location>
</feature>
<dbReference type="Pfam" id="PF00122">
    <property type="entry name" value="E1-E2_ATPase"/>
    <property type="match status" value="1"/>
</dbReference>
<dbReference type="FunFam" id="3.40.50.1000:FF:000028">
    <property type="entry name" value="Calcium-transporting P-type ATPase, putative"/>
    <property type="match status" value="1"/>
</dbReference>
<dbReference type="Pfam" id="PF08282">
    <property type="entry name" value="Hydrolase_3"/>
    <property type="match status" value="1"/>
</dbReference>
<dbReference type="InterPro" id="IPR050510">
    <property type="entry name" value="Cation_transp_ATPase_P-type"/>
</dbReference>
<dbReference type="PRINTS" id="PR00120">
    <property type="entry name" value="HATPASE"/>
</dbReference>
<evidence type="ECO:0000256" key="2">
    <source>
        <dbReference type="ARBA" id="ARBA00005675"/>
    </source>
</evidence>
<dbReference type="GO" id="GO:0036376">
    <property type="term" value="P:sodium ion export across plasma membrane"/>
    <property type="evidence" value="ECO:0007669"/>
    <property type="project" value="TreeGrafter"/>
</dbReference>
<dbReference type="NCBIfam" id="TIGR01494">
    <property type="entry name" value="ATPase_P-type"/>
    <property type="match status" value="2"/>
</dbReference>
<feature type="transmembrane region" description="Helical" evidence="10">
    <location>
        <begin position="795"/>
        <end position="814"/>
    </location>
</feature>
<feature type="transmembrane region" description="Helical" evidence="10">
    <location>
        <begin position="81"/>
        <end position="97"/>
    </location>
</feature>
<accession>A0A432YFZ3</accession>
<dbReference type="GO" id="GO:0005886">
    <property type="term" value="C:plasma membrane"/>
    <property type="evidence" value="ECO:0007669"/>
    <property type="project" value="UniProtKB-SubCell"/>
</dbReference>
<dbReference type="SUPFAM" id="SSF81653">
    <property type="entry name" value="Calcium ATPase, transduction domain A"/>
    <property type="match status" value="1"/>
</dbReference>
<dbReference type="Gene3D" id="3.40.1110.10">
    <property type="entry name" value="Calcium-transporting ATPase, cytoplasmic domain N"/>
    <property type="match status" value="1"/>
</dbReference>
<dbReference type="InterPro" id="IPR018303">
    <property type="entry name" value="ATPase_P-typ_P_site"/>
</dbReference>
<dbReference type="InterPro" id="IPR036412">
    <property type="entry name" value="HAD-like_sf"/>
</dbReference>
<comment type="subcellular location">
    <subcellularLocation>
        <location evidence="1">Cell membrane</location>
        <topology evidence="1">Multi-pass membrane protein</topology>
    </subcellularLocation>
</comment>
<sequence>MQANWHAMPPAAVLQQTQSNTSGLTSVEAEQRFHEQGPNTLPAIKTEPAWKRFIRQFHNVLIYVLLAATGVTLLLQHYVDTVVIFAVVVINAIIGYYQEGKAESALAGLRHMLAPTALVVRDGKRQQLPAEQLVVGDIVILEAGARVPADLRLLETFSLQVQEAVLTGESHAVTKQTEDLAEQTALGSRSNMAYLGTWVTTGHAQGVVVATGSSTEFGRIGVMLTEVSKLTTPLVEQTARFSKWLTFLILFFAGALLAYASWLQLKPFAELFMIMVSIAVAAIPEGLPAVMTITLAVGVQAMARRHAIVRHLPSIETLGAVSVICTDKTGTLTRNEMMIAALSLSDAQFNITGDGYAPNGEVINATVDTALVSDEARLRDIGRIALLCNDAQLHESADGWQVVGDPMEGALLAFAAKLGISVEHDRRQWHRHDEIPFDAETRYMATLDHDHQGHAFVSVKGAPEQILTMCSWQYAVGRQVTELNRDYWLAEAKRLAAQGLRVLALAQRQVADTDVVLEQSELSKDLVLVGLVGLIDPPRAETIAAIQQCRQAGIGVKMITGDHPGTATAIAHQVGIENADKVLTGSELDNLSDEQFNDTVKEVHVFARTSPAHKLRLVQALQAQQQVVAMTGDGVNDAPALKRADVGIVMGIRGSEATKQAADVVLTDDNFASIVAAVQQGRTVYDNLKKVISWDIPTSVGESMAIILALLLGLALPITPVQLLWVNLVTAITLGLTLAFEPTEPNSMKRPPRHRSEPLLRGALVWHVVFVSILFVIALYGVFQYALNQGQSLEVARSMALNTAVVLEIFHLFFIRNIYGASLTWRALRGTRPLWTAVILIVMAQALVTYVQPLQQLFGIAALDWHEVLLVLLIGVALLVTVEFEKQLRIRFFNWRL</sequence>
<evidence type="ECO:0000256" key="5">
    <source>
        <dbReference type="ARBA" id="ARBA00022741"/>
    </source>
</evidence>
<dbReference type="GO" id="GO:0005391">
    <property type="term" value="F:P-type sodium:potassium-exchanging transporter activity"/>
    <property type="evidence" value="ECO:0007669"/>
    <property type="project" value="TreeGrafter"/>
</dbReference>
<dbReference type="InterPro" id="IPR006068">
    <property type="entry name" value="ATPase_P-typ_cation-transptr_C"/>
</dbReference>
<dbReference type="GO" id="GO:0006883">
    <property type="term" value="P:intracellular sodium ion homeostasis"/>
    <property type="evidence" value="ECO:0007669"/>
    <property type="project" value="TreeGrafter"/>
</dbReference>
<evidence type="ECO:0000256" key="7">
    <source>
        <dbReference type="ARBA" id="ARBA00022967"/>
    </source>
</evidence>
<feature type="transmembrane region" description="Helical" evidence="10">
    <location>
        <begin position="57"/>
        <end position="75"/>
    </location>
</feature>
<dbReference type="SUPFAM" id="SSF81665">
    <property type="entry name" value="Calcium ATPase, transmembrane domain M"/>
    <property type="match status" value="1"/>
</dbReference>
<feature type="transmembrane region" description="Helical" evidence="10">
    <location>
        <begin position="834"/>
        <end position="851"/>
    </location>
</feature>
<name>A0A432YFZ3_9GAMM</name>
<keyword evidence="9 10" id="KW-0472">Membrane</keyword>
<keyword evidence="8 10" id="KW-1133">Transmembrane helix</keyword>
<dbReference type="InterPro" id="IPR023298">
    <property type="entry name" value="ATPase_P-typ_TM_dom_sf"/>
</dbReference>
<dbReference type="EMBL" id="PIPZ01000002">
    <property type="protein sequence ID" value="RUO59868.1"/>
    <property type="molecule type" value="Genomic_DNA"/>
</dbReference>
<evidence type="ECO:0000256" key="1">
    <source>
        <dbReference type="ARBA" id="ARBA00004651"/>
    </source>
</evidence>
<dbReference type="GO" id="GO:0005524">
    <property type="term" value="F:ATP binding"/>
    <property type="evidence" value="ECO:0007669"/>
    <property type="project" value="UniProtKB-KW"/>
</dbReference>
<dbReference type="AlphaFoldDB" id="A0A432YFZ3"/>
<evidence type="ECO:0000256" key="6">
    <source>
        <dbReference type="ARBA" id="ARBA00022840"/>
    </source>
</evidence>
<dbReference type="GO" id="GO:0016887">
    <property type="term" value="F:ATP hydrolysis activity"/>
    <property type="evidence" value="ECO:0007669"/>
    <property type="project" value="InterPro"/>
</dbReference>
<dbReference type="OrthoDB" id="9814270at2"/>
<dbReference type="InterPro" id="IPR004014">
    <property type="entry name" value="ATPase_P-typ_cation-transptr_N"/>
</dbReference>
<keyword evidence="6" id="KW-0067">ATP-binding</keyword>
<keyword evidence="5" id="KW-0547">Nucleotide-binding</keyword>
<dbReference type="InterPro" id="IPR044492">
    <property type="entry name" value="P_typ_ATPase_HD_dom"/>
</dbReference>
<dbReference type="SFLD" id="SFLDG00002">
    <property type="entry name" value="C1.7:_P-type_atpase_like"/>
    <property type="match status" value="1"/>
</dbReference>